<gene>
    <name evidence="15" type="ORF">CVT23_08125</name>
</gene>
<evidence type="ECO:0000256" key="6">
    <source>
        <dbReference type="ARBA" id="ARBA00022519"/>
    </source>
</evidence>
<dbReference type="CDD" id="cd04191">
    <property type="entry name" value="Glucan_BSP_MdoH"/>
    <property type="match status" value="1"/>
</dbReference>
<evidence type="ECO:0000313" key="15">
    <source>
        <dbReference type="EMBL" id="PJK30334.1"/>
    </source>
</evidence>
<proteinExistence type="inferred from homology"/>
<keyword evidence="6" id="KW-0997">Cell inner membrane</keyword>
<keyword evidence="9 13" id="KW-0812">Transmembrane</keyword>
<keyword evidence="7" id="KW-0328">Glycosyltransferase</keyword>
<evidence type="ECO:0000256" key="7">
    <source>
        <dbReference type="ARBA" id="ARBA00022676"/>
    </source>
</evidence>
<comment type="pathway">
    <text evidence="2">Glycan metabolism; osmoregulated periplasmic glucan (OPG) biosynthesis.</text>
</comment>
<comment type="similarity">
    <text evidence="3">Belongs to the glycosyltransferase 2 family. OpgH subfamily.</text>
</comment>
<keyword evidence="16" id="KW-1185">Reference proteome</keyword>
<keyword evidence="8 15" id="KW-0808">Transferase</keyword>
<organism evidence="15 16">
    <name type="scientific">Minwuia thermotolerans</name>
    <dbReference type="NCBI Taxonomy" id="2056226"/>
    <lineage>
        <taxon>Bacteria</taxon>
        <taxon>Pseudomonadati</taxon>
        <taxon>Pseudomonadota</taxon>
        <taxon>Alphaproteobacteria</taxon>
        <taxon>Minwuiales</taxon>
        <taxon>Minwuiaceae</taxon>
        <taxon>Minwuia</taxon>
    </lineage>
</organism>
<protein>
    <recommendedName>
        <fullName evidence="4">Glucans biosynthesis glucosyltransferase H</fullName>
    </recommendedName>
</protein>
<dbReference type="SUPFAM" id="SSF53448">
    <property type="entry name" value="Nucleotide-diphospho-sugar transferases"/>
    <property type="match status" value="1"/>
</dbReference>
<sequence length="720" mass="77666">MSLSERPGSTVGRPRVEPHAPVTAPALPPEQRLDMPRQAVDGTRAPRVGGWRNTLSVFLARILVAAGSVALTAFGVHEMYRVLATDGVTSLQWLFLALFAVNFTWISFAGCQAVVGFIALLAPAPRRLRRPVGGALPGIRTAVLFPVYCERPGRVAASIGAIARGLAAVAPDRFAVFVLSDTNRPDAWVEEEVVYSGLVRESDPRCPVYYRHRRRNTERKAGNIADWVMRWGGGYEAMAVLDADSVMAPETLVEMARRIESDPGLGLLQTAPAVWRAESLYGRMQQFANRCYGPVVTRGLAAWHGRDGNFWGHNAIIRTCAFAAAARLPELRGRPPFGGHVLSHDFIEAALLRRAGYGIRLDADLAGSFEEAPPALQDVIVRDRRWCQGNLQHARFLLAQGLVLPSRLHLLSGIMAYLSSPLWLMLVVVGLVLAAQALVGQPGYFAGPSLFPVWPVFDSERAVELFLFSTAILLAPKAMGVVVVLLDARQRRTFGGSFRLIGGALAETVLSALYAPVMMIAQSRLVAEVLSGRDSGWKPQRRDDGRVPFAAALKAHRLQIAAGAGLGALAFQLNPDLLLWLAPVSGGLISAGVLEWASGSARLGSALRRAGLLLTPEEGPARPAILTEVERHAGFRENFPAAPALQRLADDAALRQWHLAQLPGGAVDPAFDAEALVARAKAELAGDLTALQHWLTPSEAIALLHDTERVAGLQTARRAA</sequence>
<comment type="subcellular location">
    <subcellularLocation>
        <location evidence="1">Cell inner membrane</location>
        <topology evidence="1">Multi-pass membrane protein</topology>
    </subcellularLocation>
</comment>
<evidence type="ECO:0000256" key="11">
    <source>
        <dbReference type="ARBA" id="ARBA00023136"/>
    </source>
</evidence>
<feature type="domain" description="Glycosyltransferase 2-like" evidence="14">
    <location>
        <begin position="240"/>
        <end position="431"/>
    </location>
</feature>
<evidence type="ECO:0000256" key="12">
    <source>
        <dbReference type="SAM" id="MobiDB-lite"/>
    </source>
</evidence>
<name>A0A2M9G3S3_9PROT</name>
<evidence type="ECO:0000259" key="14">
    <source>
        <dbReference type="Pfam" id="PF13632"/>
    </source>
</evidence>
<dbReference type="NCBIfam" id="NF003958">
    <property type="entry name" value="PRK05454.2-1"/>
    <property type="match status" value="1"/>
</dbReference>
<feature type="transmembrane region" description="Helical" evidence="13">
    <location>
        <begin position="465"/>
        <end position="486"/>
    </location>
</feature>
<keyword evidence="11 13" id="KW-0472">Membrane</keyword>
<feature type="region of interest" description="Disordered" evidence="12">
    <location>
        <begin position="1"/>
        <end position="28"/>
    </location>
</feature>
<dbReference type="GO" id="GO:0016758">
    <property type="term" value="F:hexosyltransferase activity"/>
    <property type="evidence" value="ECO:0007669"/>
    <property type="project" value="TreeGrafter"/>
</dbReference>
<dbReference type="PANTHER" id="PTHR43867">
    <property type="entry name" value="CELLULOSE SYNTHASE CATALYTIC SUBUNIT A [UDP-FORMING]"/>
    <property type="match status" value="1"/>
</dbReference>
<evidence type="ECO:0000256" key="2">
    <source>
        <dbReference type="ARBA" id="ARBA00005001"/>
    </source>
</evidence>
<dbReference type="Pfam" id="PF13632">
    <property type="entry name" value="Glyco_trans_2_3"/>
    <property type="match status" value="1"/>
</dbReference>
<evidence type="ECO:0000256" key="13">
    <source>
        <dbReference type="SAM" id="Phobius"/>
    </source>
</evidence>
<reference evidence="15 16" key="1">
    <citation type="submission" date="2017-11" db="EMBL/GenBank/DDBJ databases">
        <title>Draft genome sequence of Rhizobiales bacterium SY3-13.</title>
        <authorList>
            <person name="Sun C."/>
        </authorList>
    </citation>
    <scope>NUCLEOTIDE SEQUENCE [LARGE SCALE GENOMIC DNA]</scope>
    <source>
        <strain evidence="15 16">SY3-13</strain>
    </source>
</reference>
<dbReference type="AlphaFoldDB" id="A0A2M9G3S3"/>
<evidence type="ECO:0000256" key="8">
    <source>
        <dbReference type="ARBA" id="ARBA00022679"/>
    </source>
</evidence>
<evidence type="ECO:0000256" key="3">
    <source>
        <dbReference type="ARBA" id="ARBA00009337"/>
    </source>
</evidence>
<dbReference type="GO" id="GO:0005886">
    <property type="term" value="C:plasma membrane"/>
    <property type="evidence" value="ECO:0007669"/>
    <property type="project" value="UniProtKB-SubCell"/>
</dbReference>
<evidence type="ECO:0000256" key="10">
    <source>
        <dbReference type="ARBA" id="ARBA00022989"/>
    </source>
</evidence>
<comment type="caution">
    <text evidence="15">The sequence shown here is derived from an EMBL/GenBank/DDBJ whole genome shotgun (WGS) entry which is preliminary data.</text>
</comment>
<feature type="transmembrane region" description="Helical" evidence="13">
    <location>
        <begin position="422"/>
        <end position="445"/>
    </location>
</feature>
<evidence type="ECO:0000256" key="9">
    <source>
        <dbReference type="ARBA" id="ARBA00022692"/>
    </source>
</evidence>
<dbReference type="EMBL" id="PHIG01000029">
    <property type="protein sequence ID" value="PJK30334.1"/>
    <property type="molecule type" value="Genomic_DNA"/>
</dbReference>
<dbReference type="OrthoDB" id="9775281at2"/>
<evidence type="ECO:0000256" key="5">
    <source>
        <dbReference type="ARBA" id="ARBA00022475"/>
    </source>
</evidence>
<feature type="transmembrane region" description="Helical" evidence="13">
    <location>
        <begin position="94"/>
        <end position="121"/>
    </location>
</feature>
<dbReference type="InterPro" id="IPR050321">
    <property type="entry name" value="Glycosyltr_2/OpgH_subfam"/>
</dbReference>
<dbReference type="InterPro" id="IPR001173">
    <property type="entry name" value="Glyco_trans_2-like"/>
</dbReference>
<feature type="transmembrane region" description="Helical" evidence="13">
    <location>
        <begin position="498"/>
        <end position="521"/>
    </location>
</feature>
<feature type="transmembrane region" description="Helical" evidence="13">
    <location>
        <begin position="577"/>
        <end position="598"/>
    </location>
</feature>
<feature type="transmembrane region" description="Helical" evidence="13">
    <location>
        <begin position="54"/>
        <end position="74"/>
    </location>
</feature>
<evidence type="ECO:0000313" key="16">
    <source>
        <dbReference type="Proteomes" id="UP000229498"/>
    </source>
</evidence>
<dbReference type="PANTHER" id="PTHR43867:SF5">
    <property type="entry name" value="GLUCANS BIOSYNTHESIS GLUCOSYLTRANSFERASE H"/>
    <property type="match status" value="1"/>
</dbReference>
<keyword evidence="10 13" id="KW-1133">Transmembrane helix</keyword>
<evidence type="ECO:0000256" key="4">
    <source>
        <dbReference type="ARBA" id="ARBA00020585"/>
    </source>
</evidence>
<dbReference type="InterPro" id="IPR029044">
    <property type="entry name" value="Nucleotide-diphossugar_trans"/>
</dbReference>
<accession>A0A2M9G3S3</accession>
<evidence type="ECO:0000256" key="1">
    <source>
        <dbReference type="ARBA" id="ARBA00004429"/>
    </source>
</evidence>
<dbReference type="Gene3D" id="3.90.550.10">
    <property type="entry name" value="Spore Coat Polysaccharide Biosynthesis Protein SpsA, Chain A"/>
    <property type="match status" value="1"/>
</dbReference>
<keyword evidence="5" id="KW-1003">Cell membrane</keyword>
<dbReference type="Proteomes" id="UP000229498">
    <property type="component" value="Unassembled WGS sequence"/>
</dbReference>
<dbReference type="NCBIfam" id="NF003962">
    <property type="entry name" value="PRK05454.2-5"/>
    <property type="match status" value="1"/>
</dbReference>